<comment type="caution">
    <text evidence="2">The sequence shown here is derived from an EMBL/GenBank/DDBJ whole genome shotgun (WGS) entry which is preliminary data.</text>
</comment>
<evidence type="ECO:0000313" key="3">
    <source>
        <dbReference type="Proteomes" id="UP001279734"/>
    </source>
</evidence>
<sequence>MRVPYLTRLPRGGQEKQEQGEESDDVEQSRLTARATRRATRDNKKKVFSFNMLSILKISRNVPTFRNKILPSTRIVPKLDLVPLAEGSTCLVLI</sequence>
<dbReference type="EMBL" id="BSYO01000003">
    <property type="protein sequence ID" value="GMH01702.1"/>
    <property type="molecule type" value="Genomic_DNA"/>
</dbReference>
<accession>A0AAD3RZS7</accession>
<dbReference type="AlphaFoldDB" id="A0AAD3RZS7"/>
<gene>
    <name evidence="2" type="ORF">Nepgr_003541</name>
</gene>
<dbReference type="Proteomes" id="UP001279734">
    <property type="component" value="Unassembled WGS sequence"/>
</dbReference>
<evidence type="ECO:0000313" key="2">
    <source>
        <dbReference type="EMBL" id="GMH01702.1"/>
    </source>
</evidence>
<evidence type="ECO:0000256" key="1">
    <source>
        <dbReference type="SAM" id="MobiDB-lite"/>
    </source>
</evidence>
<feature type="region of interest" description="Disordered" evidence="1">
    <location>
        <begin position="1"/>
        <end position="38"/>
    </location>
</feature>
<proteinExistence type="predicted"/>
<keyword evidence="3" id="KW-1185">Reference proteome</keyword>
<name>A0AAD3RZS7_NEPGR</name>
<protein>
    <submittedName>
        <fullName evidence="2">Uncharacterized protein</fullName>
    </submittedName>
</protein>
<organism evidence="2 3">
    <name type="scientific">Nepenthes gracilis</name>
    <name type="common">Slender pitcher plant</name>
    <dbReference type="NCBI Taxonomy" id="150966"/>
    <lineage>
        <taxon>Eukaryota</taxon>
        <taxon>Viridiplantae</taxon>
        <taxon>Streptophyta</taxon>
        <taxon>Embryophyta</taxon>
        <taxon>Tracheophyta</taxon>
        <taxon>Spermatophyta</taxon>
        <taxon>Magnoliopsida</taxon>
        <taxon>eudicotyledons</taxon>
        <taxon>Gunneridae</taxon>
        <taxon>Pentapetalae</taxon>
        <taxon>Caryophyllales</taxon>
        <taxon>Nepenthaceae</taxon>
        <taxon>Nepenthes</taxon>
    </lineage>
</organism>
<reference evidence="2" key="1">
    <citation type="submission" date="2023-05" db="EMBL/GenBank/DDBJ databases">
        <title>Nepenthes gracilis genome sequencing.</title>
        <authorList>
            <person name="Fukushima K."/>
        </authorList>
    </citation>
    <scope>NUCLEOTIDE SEQUENCE</scope>
    <source>
        <strain evidence="2">SING2019-196</strain>
    </source>
</reference>